<dbReference type="OrthoDB" id="100605at2"/>
<dbReference type="Pfam" id="PF11940">
    <property type="entry name" value="DUF3458"/>
    <property type="match status" value="1"/>
</dbReference>
<evidence type="ECO:0000256" key="11">
    <source>
        <dbReference type="ARBA" id="ARBA00023049"/>
    </source>
</evidence>
<evidence type="ECO:0000313" key="18">
    <source>
        <dbReference type="EMBL" id="RJY14668.1"/>
    </source>
</evidence>
<evidence type="ECO:0000256" key="8">
    <source>
        <dbReference type="ARBA" id="ARBA00022723"/>
    </source>
</evidence>
<evidence type="ECO:0000259" key="15">
    <source>
        <dbReference type="Pfam" id="PF11940"/>
    </source>
</evidence>
<organism evidence="18 19">
    <name type="scientific">Parashewanella spongiae</name>
    <dbReference type="NCBI Taxonomy" id="342950"/>
    <lineage>
        <taxon>Bacteria</taxon>
        <taxon>Pseudomonadati</taxon>
        <taxon>Pseudomonadota</taxon>
        <taxon>Gammaproteobacteria</taxon>
        <taxon>Alteromonadales</taxon>
        <taxon>Shewanellaceae</taxon>
        <taxon>Parashewanella</taxon>
    </lineage>
</organism>
<dbReference type="GO" id="GO:0008237">
    <property type="term" value="F:metallopeptidase activity"/>
    <property type="evidence" value="ECO:0007669"/>
    <property type="project" value="UniProtKB-UniRule"/>
</dbReference>
<dbReference type="InterPro" id="IPR045357">
    <property type="entry name" value="Aminopeptidase_N-like_N"/>
</dbReference>
<dbReference type="InterPro" id="IPR024601">
    <property type="entry name" value="Peptidase_M1_pepN_C"/>
</dbReference>
<evidence type="ECO:0000256" key="4">
    <source>
        <dbReference type="ARBA" id="ARBA00012564"/>
    </source>
</evidence>
<proteinExistence type="inferred from homology"/>
<dbReference type="EMBL" id="QYYH01000062">
    <property type="protein sequence ID" value="RJY14668.1"/>
    <property type="molecule type" value="Genomic_DNA"/>
</dbReference>
<dbReference type="Gene3D" id="2.60.40.1730">
    <property type="entry name" value="tricorn interacting facor f3 domain"/>
    <property type="match status" value="1"/>
</dbReference>
<dbReference type="InterPro" id="IPR038438">
    <property type="entry name" value="PepN_Ig-like_sf"/>
</dbReference>
<accession>A0A3A6TST8</accession>
<dbReference type="CDD" id="cd09600">
    <property type="entry name" value="M1_APN"/>
    <property type="match status" value="1"/>
</dbReference>
<dbReference type="InterPro" id="IPR037144">
    <property type="entry name" value="Peptidase_M1_pepN_C_sf"/>
</dbReference>
<dbReference type="PANTHER" id="PTHR46322">
    <property type="entry name" value="PUROMYCIN-SENSITIVE AMINOPEPTIDASE"/>
    <property type="match status" value="1"/>
</dbReference>
<evidence type="ECO:0000256" key="2">
    <source>
        <dbReference type="ARBA" id="ARBA00001947"/>
    </source>
</evidence>
<feature type="domain" description="Peptidase M1 membrane alanine aminopeptidase" evidence="14">
    <location>
        <begin position="224"/>
        <end position="434"/>
    </location>
</feature>
<evidence type="ECO:0000259" key="17">
    <source>
        <dbReference type="Pfam" id="PF17900"/>
    </source>
</evidence>
<name>A0A3A6TST8_9GAMM</name>
<dbReference type="GO" id="GO:0006508">
    <property type="term" value="P:proteolysis"/>
    <property type="evidence" value="ECO:0007669"/>
    <property type="project" value="UniProtKB-UniRule"/>
</dbReference>
<evidence type="ECO:0000259" key="14">
    <source>
        <dbReference type="Pfam" id="PF01433"/>
    </source>
</evidence>
<dbReference type="InterPro" id="IPR014782">
    <property type="entry name" value="Peptidase_M1_dom"/>
</dbReference>
<evidence type="ECO:0000256" key="7">
    <source>
        <dbReference type="ARBA" id="ARBA00022670"/>
    </source>
</evidence>
<keyword evidence="19" id="KW-1185">Reference proteome</keyword>
<evidence type="ECO:0000256" key="10">
    <source>
        <dbReference type="ARBA" id="ARBA00022833"/>
    </source>
</evidence>
<sequence>MSQLQAKYLKDYSAPDFTIDHIQLNFDLNEPYTYVTAISQVVKKNKEATRLELDGNSLELVSVKINNNAVEHQILNEKLIIQTILDSFELEIITKLEPGKNTSLEGLYLSDGAYCTQCEAEGFRCITYYLDRPDVLAKFDVRIEADKEDFPFLLSNGNLLDKGELNNGRHFASWQDPYPKPSYLFALVAGDFDQLKDSFTTRSAREVELQVFVDKGNLNKANHAMASLKKSMEWDETRFNLEYDLDIYMIVAVDFFNMGAMENKGLNVFNTKYVLADTESATDQDFHGIESVIGHEYFHNWTGNRVTCRDWFQLSLKEGLTVFRDQEFSSDVGSRAVNRIHAIKVVRNQQFAEDAGPMAHPIRPESVIEMNNFYTVTVYDKGAEVIRMMHTLLGETKFQKGMELYFKRHDGQAVTCDDFVSAMETASGVDLRQFRLWYSQAGTPIVTVSEEYNEQTRVYKLVLSQNRPTVAGNNTEAMHIPFDIELIDSKGNSLFSDVLSFTEQQQIFTFEGIDSQPTASLLQNFSAPVKIDYEYTADHLAHLMRYATNEVARWEASVSLFSKTVWGCVAALENGQAMQVGSLVQDAFRGLILDPMLDPALIAEVMNLPSVSELIEQVSTVDLDKLLLARQFTVDELGVACEDELNARYHDLKDQDTVQARALKNACLYWLSRVGEQYEALIEFQFMHADNMTDSLAALKAASNGEVRCYEVLMARFEEKWNKTPLVMDKWFMLQAVDKSEKVIDSLKALTEHAAFSYQNPNRVRSLLGTFAAANIEQFHRADGRGYEFITETLKLLNGVNPQVAARIITPLIQFSKFDELRQAKIKHCLQGLLDLPNLSKDLYEKVSRALS</sequence>
<dbReference type="PRINTS" id="PR00756">
    <property type="entry name" value="ALADIPTASE"/>
</dbReference>
<feature type="domain" description="Aminopeptidase N-like N-terminal" evidence="17">
    <location>
        <begin position="22"/>
        <end position="184"/>
    </location>
</feature>
<dbReference type="AlphaFoldDB" id="A0A3A6TST8"/>
<dbReference type="FunFam" id="2.60.40.1730:FF:000005">
    <property type="entry name" value="Aminopeptidase N"/>
    <property type="match status" value="1"/>
</dbReference>
<dbReference type="InterPro" id="IPR042097">
    <property type="entry name" value="Aminopeptidase_N-like_N_sf"/>
</dbReference>
<gene>
    <name evidence="18" type="ORF">D5R81_10970</name>
</gene>
<dbReference type="NCBIfam" id="TIGR02414">
    <property type="entry name" value="pepN_proteo"/>
    <property type="match status" value="1"/>
</dbReference>
<dbReference type="Gene3D" id="1.10.390.10">
    <property type="entry name" value="Neutral Protease Domain 2"/>
    <property type="match status" value="1"/>
</dbReference>
<comment type="caution">
    <text evidence="18">The sequence shown here is derived from an EMBL/GenBank/DDBJ whole genome shotgun (WGS) entry which is preliminary data.</text>
</comment>
<evidence type="ECO:0000256" key="5">
    <source>
        <dbReference type="ARBA" id="ARBA00015611"/>
    </source>
</evidence>
<comment type="catalytic activity">
    <reaction evidence="1">
        <text>Release of an N-terminal amino acid, Xaa-|-Yaa- from a peptide, amide or arylamide. Xaa is preferably Ala, but may be most amino acids including Pro (slow action). When a terminal hydrophobic residue is followed by a prolyl residue, the two may be released as an intact Xaa-Pro dipeptide.</text>
        <dbReference type="EC" id="3.4.11.2"/>
    </reaction>
</comment>
<dbReference type="Gene3D" id="1.25.50.10">
    <property type="entry name" value="Peptidase M1, alanyl aminopeptidase, C-terminal domain"/>
    <property type="match status" value="1"/>
</dbReference>
<dbReference type="InterPro" id="IPR012779">
    <property type="entry name" value="Peptidase_M1_pepN"/>
</dbReference>
<dbReference type="Pfam" id="PF01433">
    <property type="entry name" value="Peptidase_M1"/>
    <property type="match status" value="1"/>
</dbReference>
<keyword evidence="11" id="KW-0482">Metalloprotease</keyword>
<evidence type="ECO:0000259" key="16">
    <source>
        <dbReference type="Pfam" id="PF17432"/>
    </source>
</evidence>
<dbReference type="SUPFAM" id="SSF63737">
    <property type="entry name" value="Leukotriene A4 hydrolase N-terminal domain"/>
    <property type="match status" value="1"/>
</dbReference>
<dbReference type="SUPFAM" id="SSF55486">
    <property type="entry name" value="Metalloproteases ('zincins'), catalytic domain"/>
    <property type="match status" value="1"/>
</dbReference>
<comment type="similarity">
    <text evidence="3">Belongs to the peptidase M1 family.</text>
</comment>
<dbReference type="EC" id="3.4.11.2" evidence="4 13"/>
<dbReference type="Proteomes" id="UP000273022">
    <property type="component" value="Unassembled WGS sequence"/>
</dbReference>
<evidence type="ECO:0000313" key="19">
    <source>
        <dbReference type="Proteomes" id="UP000273022"/>
    </source>
</evidence>
<evidence type="ECO:0000256" key="3">
    <source>
        <dbReference type="ARBA" id="ARBA00010136"/>
    </source>
</evidence>
<keyword evidence="10" id="KW-0862">Zinc</keyword>
<comment type="function">
    <text evidence="12">Aminopeptidase N is involved in the degradation of intracellular peptides generated by protein breakdown during normal growth as well as in response to nutrient starvation.</text>
</comment>
<dbReference type="Gene3D" id="2.60.40.1840">
    <property type="match status" value="1"/>
</dbReference>
<keyword evidence="8" id="KW-0479">Metal-binding</keyword>
<evidence type="ECO:0000256" key="1">
    <source>
        <dbReference type="ARBA" id="ARBA00000098"/>
    </source>
</evidence>
<dbReference type="InterPro" id="IPR027268">
    <property type="entry name" value="Peptidase_M4/M1_CTD_sf"/>
</dbReference>
<dbReference type="Gene3D" id="3.30.2010.30">
    <property type="match status" value="1"/>
</dbReference>
<protein>
    <recommendedName>
        <fullName evidence="5 13">Aminopeptidase N</fullName>
        <ecNumber evidence="4 13">3.4.11.2</ecNumber>
    </recommendedName>
</protein>
<dbReference type="RefSeq" id="WP_121853682.1">
    <property type="nucleotide sequence ID" value="NZ_CP037952.1"/>
</dbReference>
<comment type="cofactor">
    <cofactor evidence="2">
        <name>Zn(2+)</name>
        <dbReference type="ChEBI" id="CHEBI:29105"/>
    </cofactor>
</comment>
<dbReference type="FunFam" id="1.10.390.10:FF:000002">
    <property type="entry name" value="Aminopeptidase N"/>
    <property type="match status" value="1"/>
</dbReference>
<dbReference type="FunFam" id="3.30.2010.30:FF:000002">
    <property type="entry name" value="Putative aminopeptidase N"/>
    <property type="match status" value="1"/>
</dbReference>
<dbReference type="GO" id="GO:0016285">
    <property type="term" value="F:alanyl aminopeptidase activity"/>
    <property type="evidence" value="ECO:0007669"/>
    <property type="project" value="UniProtKB-EC"/>
</dbReference>
<keyword evidence="7" id="KW-0645">Protease</keyword>
<evidence type="ECO:0000256" key="13">
    <source>
        <dbReference type="NCBIfam" id="TIGR02414"/>
    </source>
</evidence>
<dbReference type="GO" id="GO:0008270">
    <property type="term" value="F:zinc ion binding"/>
    <property type="evidence" value="ECO:0007669"/>
    <property type="project" value="InterPro"/>
</dbReference>
<dbReference type="InterPro" id="IPR035414">
    <property type="entry name" value="Peptidase_M1_pepN_Ig-like"/>
</dbReference>
<dbReference type="InterPro" id="IPR001930">
    <property type="entry name" value="Peptidase_M1"/>
</dbReference>
<keyword evidence="9" id="KW-0378">Hydrolase</keyword>
<feature type="domain" description="Peptidase M1 alanyl aminopeptidase C-terminal" evidence="16">
    <location>
        <begin position="538"/>
        <end position="851"/>
    </location>
</feature>
<dbReference type="Pfam" id="PF17900">
    <property type="entry name" value="Peptidase_M1_N"/>
    <property type="match status" value="1"/>
</dbReference>
<reference evidence="18 19" key="1">
    <citation type="submission" date="2018-09" db="EMBL/GenBank/DDBJ databases">
        <title>Phylogeny of the Shewanellaceae, and recommendation for two new genera, Pseudoshewanella and Parashewanella.</title>
        <authorList>
            <person name="Wang G."/>
        </authorList>
    </citation>
    <scope>NUCLEOTIDE SEQUENCE [LARGE SCALE GENOMIC DNA]</scope>
    <source>
        <strain evidence="18 19">KCTC 22492</strain>
    </source>
</reference>
<feature type="domain" description="Peptidase M1 alanyl aminopeptidase Ig-like fold" evidence="15">
    <location>
        <begin position="442"/>
        <end position="533"/>
    </location>
</feature>
<evidence type="ECO:0000256" key="9">
    <source>
        <dbReference type="ARBA" id="ARBA00022801"/>
    </source>
</evidence>
<dbReference type="PANTHER" id="PTHR46322:SF1">
    <property type="entry name" value="PUROMYCIN-SENSITIVE AMINOPEPTIDASE"/>
    <property type="match status" value="1"/>
</dbReference>
<keyword evidence="6 18" id="KW-0031">Aminopeptidase</keyword>
<evidence type="ECO:0000256" key="6">
    <source>
        <dbReference type="ARBA" id="ARBA00022438"/>
    </source>
</evidence>
<evidence type="ECO:0000256" key="12">
    <source>
        <dbReference type="ARBA" id="ARBA00059739"/>
    </source>
</evidence>
<dbReference type="Pfam" id="PF17432">
    <property type="entry name" value="DUF3458_C"/>
    <property type="match status" value="1"/>
</dbReference>